<proteinExistence type="predicted"/>
<dbReference type="RefSeq" id="WP_066386165.1">
    <property type="nucleotide sequence ID" value="NZ_CP036246.2"/>
</dbReference>
<gene>
    <name evidence="2" type="ORF">APORC_0163</name>
</gene>
<keyword evidence="1" id="KW-0812">Transmembrane</keyword>
<dbReference type="EMBL" id="CP036246">
    <property type="protein sequence ID" value="QEP39802.1"/>
    <property type="molecule type" value="Genomic_DNA"/>
</dbReference>
<evidence type="ECO:0000313" key="2">
    <source>
        <dbReference type="EMBL" id="QEP39802.1"/>
    </source>
</evidence>
<sequence length="94" mass="10791">MAPAIETVALIGGAIVVAGIAYLVYKNSDKQKPKREFTDSLSTKEDRYKSDKKIIEEAMIENDWETLEAMSKDRRVKEFPDLIKMIEEALKNKR</sequence>
<dbReference type="AlphaFoldDB" id="A0A5C2HFA9"/>
<dbReference type="KEGG" id="apoc:APORC_0163"/>
<accession>A0A5C2HFA9</accession>
<reference evidence="2 3" key="1">
    <citation type="submission" date="2019-09" db="EMBL/GenBank/DDBJ databases">
        <title>Complete genome sequencing of four Arcobacter species reveals a diverse suite of mobile elements.</title>
        <authorList>
            <person name="Miller W.G."/>
            <person name="Yee E."/>
            <person name="Bono J.L."/>
        </authorList>
    </citation>
    <scope>NUCLEOTIDE SEQUENCE [LARGE SCALE GENOMIC DNA]</scope>
    <source>
        <strain evidence="2 3">CCUG 56899</strain>
    </source>
</reference>
<reference evidence="2 3" key="2">
    <citation type="submission" date="2019-09" db="EMBL/GenBank/DDBJ databases">
        <title>Taxonomic note: a critical rebuttal of the proposed division of the genus Arcobacter into six genera, emended descriptions of Arcobacter anaerophilus and the genus Arcobacter, and an assessment of genus-level boundaries for Epsilonproteobacteria using in silico genomic comparator tools.</title>
        <authorList>
            <person name="On S.L.W."/>
            <person name="Miller W.G."/>
            <person name="Biggs P."/>
            <person name="Cornelius A."/>
            <person name="Vandamme P."/>
        </authorList>
    </citation>
    <scope>NUCLEOTIDE SEQUENCE [LARGE SCALE GENOMIC DNA]</scope>
    <source>
        <strain evidence="2 3">CCUG 56899</strain>
    </source>
</reference>
<protein>
    <submittedName>
        <fullName evidence="2">Uncharacterized protein</fullName>
    </submittedName>
</protein>
<name>A0A5C2HFA9_9BACT</name>
<keyword evidence="1" id="KW-0472">Membrane</keyword>
<dbReference type="Proteomes" id="UP000322644">
    <property type="component" value="Chromosome"/>
</dbReference>
<keyword evidence="1" id="KW-1133">Transmembrane helix</keyword>
<feature type="transmembrane region" description="Helical" evidence="1">
    <location>
        <begin position="6"/>
        <end position="25"/>
    </location>
</feature>
<organism evidence="2 3">
    <name type="scientific">Arcobacter porcinus</name>
    <dbReference type="NCBI Taxonomy" id="1935204"/>
    <lineage>
        <taxon>Bacteria</taxon>
        <taxon>Pseudomonadati</taxon>
        <taxon>Campylobacterota</taxon>
        <taxon>Epsilonproteobacteria</taxon>
        <taxon>Campylobacterales</taxon>
        <taxon>Arcobacteraceae</taxon>
        <taxon>Arcobacter</taxon>
    </lineage>
</organism>
<evidence type="ECO:0000256" key="1">
    <source>
        <dbReference type="SAM" id="Phobius"/>
    </source>
</evidence>
<evidence type="ECO:0000313" key="3">
    <source>
        <dbReference type="Proteomes" id="UP000322644"/>
    </source>
</evidence>